<accession>A0A5B7KHH0</accession>
<sequence length="135" mass="14527">MLFCFLYSIDISPPYLPSQLPLSLPPPIPSSLVYLPFNSHFFALPTINLTSVPLNGSTFFPPSFSLILSLPHLPSFPSNGSTFPPPPSLPPSPPVQRLVGRNKLIKKWPSWGPSRHLGPSLGLSPKQIGGAAPPP</sequence>
<keyword evidence="3" id="KW-1185">Reference proteome</keyword>
<name>A0A5B7KHH0_PORTR</name>
<evidence type="ECO:0000313" key="2">
    <source>
        <dbReference type="EMBL" id="MPD06294.1"/>
    </source>
</evidence>
<organism evidence="2 3">
    <name type="scientific">Portunus trituberculatus</name>
    <name type="common">Swimming crab</name>
    <name type="synonym">Neptunus trituberculatus</name>
    <dbReference type="NCBI Taxonomy" id="210409"/>
    <lineage>
        <taxon>Eukaryota</taxon>
        <taxon>Metazoa</taxon>
        <taxon>Ecdysozoa</taxon>
        <taxon>Arthropoda</taxon>
        <taxon>Crustacea</taxon>
        <taxon>Multicrustacea</taxon>
        <taxon>Malacostraca</taxon>
        <taxon>Eumalacostraca</taxon>
        <taxon>Eucarida</taxon>
        <taxon>Decapoda</taxon>
        <taxon>Pleocyemata</taxon>
        <taxon>Brachyura</taxon>
        <taxon>Eubrachyura</taxon>
        <taxon>Portunoidea</taxon>
        <taxon>Portunidae</taxon>
        <taxon>Portuninae</taxon>
        <taxon>Portunus</taxon>
    </lineage>
</organism>
<comment type="caution">
    <text evidence="2">The sequence shown here is derived from an EMBL/GenBank/DDBJ whole genome shotgun (WGS) entry which is preliminary data.</text>
</comment>
<protein>
    <submittedName>
        <fullName evidence="2">Uncharacterized protein</fullName>
    </submittedName>
</protein>
<evidence type="ECO:0000256" key="1">
    <source>
        <dbReference type="SAM" id="MobiDB-lite"/>
    </source>
</evidence>
<dbReference type="Proteomes" id="UP000324222">
    <property type="component" value="Unassembled WGS sequence"/>
</dbReference>
<gene>
    <name evidence="2" type="ORF">E2C01_102099</name>
</gene>
<dbReference type="AlphaFoldDB" id="A0A5B7KHH0"/>
<proteinExistence type="predicted"/>
<reference evidence="2 3" key="1">
    <citation type="submission" date="2019-05" db="EMBL/GenBank/DDBJ databases">
        <title>Another draft genome of Portunus trituberculatus and its Hox gene families provides insights of decapod evolution.</title>
        <authorList>
            <person name="Jeong J.-H."/>
            <person name="Song I."/>
            <person name="Kim S."/>
            <person name="Choi T."/>
            <person name="Kim D."/>
            <person name="Ryu S."/>
            <person name="Kim W."/>
        </authorList>
    </citation>
    <scope>NUCLEOTIDE SEQUENCE [LARGE SCALE GENOMIC DNA]</scope>
    <source>
        <tissue evidence="2">Muscle</tissue>
    </source>
</reference>
<feature type="region of interest" description="Disordered" evidence="1">
    <location>
        <begin position="109"/>
        <end position="135"/>
    </location>
</feature>
<evidence type="ECO:0000313" key="3">
    <source>
        <dbReference type="Proteomes" id="UP000324222"/>
    </source>
</evidence>
<dbReference type="EMBL" id="VSRR010150404">
    <property type="protein sequence ID" value="MPD06294.1"/>
    <property type="molecule type" value="Genomic_DNA"/>
</dbReference>